<dbReference type="EMBL" id="CAJVCH010571564">
    <property type="protein sequence ID" value="CAG7837859.1"/>
    <property type="molecule type" value="Genomic_DNA"/>
</dbReference>
<evidence type="ECO:0000313" key="2">
    <source>
        <dbReference type="EMBL" id="CAG7837859.1"/>
    </source>
</evidence>
<dbReference type="InterPro" id="IPR051291">
    <property type="entry name" value="CIMAP"/>
</dbReference>
<dbReference type="AlphaFoldDB" id="A0A8J2LRP3"/>
<accession>A0A8J2LRP3</accession>
<gene>
    <name evidence="2" type="ORF">AFUS01_LOCUS46902</name>
</gene>
<organism evidence="2 3">
    <name type="scientific">Allacma fusca</name>
    <dbReference type="NCBI Taxonomy" id="39272"/>
    <lineage>
        <taxon>Eukaryota</taxon>
        <taxon>Metazoa</taxon>
        <taxon>Ecdysozoa</taxon>
        <taxon>Arthropoda</taxon>
        <taxon>Hexapoda</taxon>
        <taxon>Collembola</taxon>
        <taxon>Symphypleona</taxon>
        <taxon>Sminthuridae</taxon>
        <taxon>Allacma</taxon>
    </lineage>
</organism>
<feature type="region of interest" description="Disordered" evidence="1">
    <location>
        <begin position="21"/>
        <end position="50"/>
    </location>
</feature>
<dbReference type="Proteomes" id="UP000708208">
    <property type="component" value="Unassembled WGS sequence"/>
</dbReference>
<evidence type="ECO:0000313" key="3">
    <source>
        <dbReference type="Proteomes" id="UP000708208"/>
    </source>
</evidence>
<keyword evidence="3" id="KW-1185">Reference proteome</keyword>
<name>A0A8J2LRP3_9HEXA</name>
<dbReference type="PANTHER" id="PTHR21580:SF28">
    <property type="entry name" value="BOREALIN N-TERMINAL DOMAIN-CONTAINING PROTEIN-RELATED"/>
    <property type="match status" value="1"/>
</dbReference>
<sequence>MFSHCASSQISSIDSYSNVNQDQLSGVAPPVTLDDEDSFPDTDDTVDTRPAGRLSVLDVLSFSSDESRLNIPKSKAEQEKAVSGAKSASVTDFYSCIQKKDLKKTRDRQKQRITRDAMGAYIPPPGGAPLTRSFAVSPGPAAYYPKVEAVKVSAPACLLKFRHKIRRGNVGPGPAAYMITEQCCPDTYNENHCSKRFEDPLSIGPGPAGYDLNENQPIGKCKPKAIILSRPKDQPIPVNERPFRDTYGFTRFGKVGSPCVVLVSRPFVPTRVEPGPGAYDPQKLKDTKIGILIKGRPPGIFQRDTSIPGPEYLPPDTLSGPAWSLVGKHSSKLSSDSPGPIYKPGFDNRKPLSMTFRPFSIQGLQELPGPLHYRNVGDQYLKNLPKGPSANIISRKFPDFGLWKCPGPNQYFPPSRIGFSSYNECSMKGFRKSKTSVTPGPADYNVPHIPPHCRNPPSAIIPHKYKQKPSKDRSPGCKYDPTLPRGTVRNVFLSPRWKSTKSSADNVPFYDLTGFTKRGKTCKIPISFKSRQSPFVYQGVASTTSSRPVEDMCNLRGLKYEKISDKVSEHLPSKIAFCT</sequence>
<dbReference type="OrthoDB" id="429991at2759"/>
<dbReference type="Pfam" id="PF07004">
    <property type="entry name" value="SHIPPO-rpt"/>
    <property type="match status" value="2"/>
</dbReference>
<evidence type="ECO:0000256" key="1">
    <source>
        <dbReference type="SAM" id="MobiDB-lite"/>
    </source>
</evidence>
<protein>
    <recommendedName>
        <fullName evidence="4">Sperm-tail PG-rich repeat-containing protein 2</fullName>
    </recommendedName>
</protein>
<reference evidence="2" key="1">
    <citation type="submission" date="2021-06" db="EMBL/GenBank/DDBJ databases">
        <authorList>
            <person name="Hodson N. C."/>
            <person name="Mongue J. A."/>
            <person name="Jaron S. K."/>
        </authorList>
    </citation>
    <scope>NUCLEOTIDE SEQUENCE</scope>
</reference>
<feature type="region of interest" description="Disordered" evidence="1">
    <location>
        <begin position="459"/>
        <end position="480"/>
    </location>
</feature>
<evidence type="ECO:0008006" key="4">
    <source>
        <dbReference type="Google" id="ProtNLM"/>
    </source>
</evidence>
<proteinExistence type="predicted"/>
<comment type="caution">
    <text evidence="2">The sequence shown here is derived from an EMBL/GenBank/DDBJ whole genome shotgun (WGS) entry which is preliminary data.</text>
</comment>
<dbReference type="PANTHER" id="PTHR21580">
    <property type="entry name" value="SHIPPO-1-RELATED"/>
    <property type="match status" value="1"/>
</dbReference>
<dbReference type="InterPro" id="IPR010736">
    <property type="entry name" value="SHIPPO-rpt"/>
</dbReference>
<feature type="compositionally biased region" description="Acidic residues" evidence="1">
    <location>
        <begin position="33"/>
        <end position="45"/>
    </location>
</feature>